<dbReference type="InterPro" id="IPR002078">
    <property type="entry name" value="Sigma_54_int"/>
</dbReference>
<dbReference type="SUPFAM" id="SSF52540">
    <property type="entry name" value="P-loop containing nucleoside triphosphate hydrolases"/>
    <property type="match status" value="1"/>
</dbReference>
<dbReference type="GO" id="GO:0006355">
    <property type="term" value="P:regulation of DNA-templated transcription"/>
    <property type="evidence" value="ECO:0007669"/>
    <property type="project" value="InterPro"/>
</dbReference>
<dbReference type="InterPro" id="IPR025662">
    <property type="entry name" value="Sigma_54_int_dom_ATP-bd_1"/>
</dbReference>
<comment type="caution">
    <text evidence="10">The sequence shown here is derived from an EMBL/GenBank/DDBJ whole genome shotgun (WGS) entry which is preliminary data.</text>
</comment>
<dbReference type="SMART" id="SM00382">
    <property type="entry name" value="AAA"/>
    <property type="match status" value="1"/>
</dbReference>
<dbReference type="InterPro" id="IPR001789">
    <property type="entry name" value="Sig_transdc_resp-reg_receiver"/>
</dbReference>
<keyword evidence="2" id="KW-0547">Nucleotide-binding</keyword>
<sequence>MRSQKILIVEDEKNLRSVLAAILEAEGFSTTQTESAEDALAVMARELPVLVLTDQRLPGMSGTELLARIKERWPRVPVLIATAYGEIEQAVQAIKAGAEHYLTKPVDEGELVAIIRQALSCRGHTNPPRSQDLPRHGIIGESPGTREILEMIHLVAPAPSNVLITGESGTGKELVARGLHVASPRAHAPFLAFNCGAVPLDLVESEIFGHEKGAFTGAVRSQAGKLEMAGSGTLFLDEVGDMPLAMQVKLLRTLQEREYTRLGGNQPLRLAARIIAATHVDLAKAVEAGSFREDLYYRLNVIP</sequence>
<dbReference type="PROSITE" id="PS50110">
    <property type="entry name" value="RESPONSE_REGULATORY"/>
    <property type="match status" value="1"/>
</dbReference>
<proteinExistence type="predicted"/>
<dbReference type="FunFam" id="3.40.50.300:FF:000006">
    <property type="entry name" value="DNA-binding transcriptional regulator NtrC"/>
    <property type="match status" value="1"/>
</dbReference>
<reference evidence="10" key="1">
    <citation type="journal article" date="2021" name="ISME J.">
        <title>Genomic evolution of the class Acidithiobacillia: deep-branching Proteobacteria living in extreme acidic conditions.</title>
        <authorList>
            <person name="Moya-Beltran A."/>
            <person name="Beard S."/>
            <person name="Rojas-Villalobos C."/>
            <person name="Issotta F."/>
            <person name="Gallardo Y."/>
            <person name="Ulloa R."/>
            <person name="Giaveno A."/>
            <person name="Degli Esposti M."/>
            <person name="Johnson D.B."/>
            <person name="Quatrini R."/>
        </authorList>
    </citation>
    <scope>NUCLEOTIDE SEQUENCE</scope>
    <source>
        <strain evidence="10">DSM 583</strain>
    </source>
</reference>
<keyword evidence="1 7" id="KW-0597">Phosphoprotein</keyword>
<evidence type="ECO:0000256" key="2">
    <source>
        <dbReference type="ARBA" id="ARBA00022741"/>
    </source>
</evidence>
<dbReference type="InterPro" id="IPR003593">
    <property type="entry name" value="AAA+_ATPase"/>
</dbReference>
<feature type="domain" description="Response regulatory" evidence="9">
    <location>
        <begin position="5"/>
        <end position="119"/>
    </location>
</feature>
<dbReference type="AlphaFoldDB" id="A0A8X8K9G5"/>
<evidence type="ECO:0000256" key="4">
    <source>
        <dbReference type="ARBA" id="ARBA00023012"/>
    </source>
</evidence>
<dbReference type="SMART" id="SM00448">
    <property type="entry name" value="REC"/>
    <property type="match status" value="1"/>
</dbReference>
<dbReference type="Proteomes" id="UP000887300">
    <property type="component" value="Unassembled WGS sequence"/>
</dbReference>
<protein>
    <submittedName>
        <fullName evidence="10">Sigma-54-dependent Fis family transcriptional regulator</fullName>
    </submittedName>
</protein>
<evidence type="ECO:0000313" key="10">
    <source>
        <dbReference type="EMBL" id="MBU2721882.1"/>
    </source>
</evidence>
<evidence type="ECO:0000256" key="6">
    <source>
        <dbReference type="ARBA" id="ARBA00023163"/>
    </source>
</evidence>
<dbReference type="SUPFAM" id="SSF52172">
    <property type="entry name" value="CheY-like"/>
    <property type="match status" value="1"/>
</dbReference>
<dbReference type="CDD" id="cd00009">
    <property type="entry name" value="AAA"/>
    <property type="match status" value="1"/>
</dbReference>
<dbReference type="PROSITE" id="PS50045">
    <property type="entry name" value="SIGMA54_INTERACT_4"/>
    <property type="match status" value="1"/>
</dbReference>
<evidence type="ECO:0000256" key="7">
    <source>
        <dbReference type="PROSITE-ProRule" id="PRU00169"/>
    </source>
</evidence>
<keyword evidence="6" id="KW-0804">Transcription</keyword>
<dbReference type="Pfam" id="PF00158">
    <property type="entry name" value="Sigma54_activat"/>
    <property type="match status" value="1"/>
</dbReference>
<evidence type="ECO:0000313" key="11">
    <source>
        <dbReference type="Proteomes" id="UP000887300"/>
    </source>
</evidence>
<dbReference type="FunFam" id="3.40.50.2300:FF:000018">
    <property type="entry name" value="DNA-binding transcriptional regulator NtrC"/>
    <property type="match status" value="1"/>
</dbReference>
<evidence type="ECO:0000256" key="3">
    <source>
        <dbReference type="ARBA" id="ARBA00022840"/>
    </source>
</evidence>
<dbReference type="Gene3D" id="3.40.50.2300">
    <property type="match status" value="1"/>
</dbReference>
<dbReference type="InterPro" id="IPR011006">
    <property type="entry name" value="CheY-like_superfamily"/>
</dbReference>
<name>A0A8X8K9G5_ACIFI</name>
<dbReference type="PROSITE" id="PS00675">
    <property type="entry name" value="SIGMA54_INTERACT_1"/>
    <property type="match status" value="1"/>
</dbReference>
<keyword evidence="5" id="KW-0805">Transcription regulation</keyword>
<accession>A0A8X8K9G5</accession>
<dbReference type="Gene3D" id="3.40.50.300">
    <property type="entry name" value="P-loop containing nucleotide triphosphate hydrolases"/>
    <property type="match status" value="1"/>
</dbReference>
<evidence type="ECO:0000256" key="1">
    <source>
        <dbReference type="ARBA" id="ARBA00022553"/>
    </source>
</evidence>
<keyword evidence="3" id="KW-0067">ATP-binding</keyword>
<evidence type="ECO:0000259" key="9">
    <source>
        <dbReference type="PROSITE" id="PS50110"/>
    </source>
</evidence>
<dbReference type="EMBL" id="JABBHS010000038">
    <property type="protein sequence ID" value="MBU2721882.1"/>
    <property type="molecule type" value="Genomic_DNA"/>
</dbReference>
<evidence type="ECO:0000256" key="5">
    <source>
        <dbReference type="ARBA" id="ARBA00023015"/>
    </source>
</evidence>
<evidence type="ECO:0000259" key="8">
    <source>
        <dbReference type="PROSITE" id="PS50045"/>
    </source>
</evidence>
<feature type="non-terminal residue" evidence="10">
    <location>
        <position position="303"/>
    </location>
</feature>
<feature type="modified residue" description="4-aspartylphosphate" evidence="7">
    <location>
        <position position="54"/>
    </location>
</feature>
<gene>
    <name evidence="10" type="ORF">HF568_01260</name>
</gene>
<organism evidence="10 11">
    <name type="scientific">Acidithiobacillus ferridurans</name>
    <dbReference type="NCBI Taxonomy" id="1232575"/>
    <lineage>
        <taxon>Bacteria</taxon>
        <taxon>Pseudomonadati</taxon>
        <taxon>Pseudomonadota</taxon>
        <taxon>Acidithiobacillia</taxon>
        <taxon>Acidithiobacillales</taxon>
        <taxon>Acidithiobacillaceae</taxon>
        <taxon>Acidithiobacillus</taxon>
    </lineage>
</organism>
<dbReference type="Pfam" id="PF00072">
    <property type="entry name" value="Response_reg"/>
    <property type="match status" value="1"/>
</dbReference>
<keyword evidence="4" id="KW-0902">Two-component regulatory system</keyword>
<dbReference type="GO" id="GO:0000160">
    <property type="term" value="P:phosphorelay signal transduction system"/>
    <property type="evidence" value="ECO:0007669"/>
    <property type="project" value="UniProtKB-KW"/>
</dbReference>
<dbReference type="GO" id="GO:0005524">
    <property type="term" value="F:ATP binding"/>
    <property type="evidence" value="ECO:0007669"/>
    <property type="project" value="UniProtKB-KW"/>
</dbReference>
<dbReference type="PANTHER" id="PTHR32071">
    <property type="entry name" value="TRANSCRIPTIONAL REGULATORY PROTEIN"/>
    <property type="match status" value="1"/>
</dbReference>
<feature type="domain" description="Sigma-54 factor interaction" evidence="8">
    <location>
        <begin position="138"/>
        <end position="303"/>
    </location>
</feature>
<dbReference type="RefSeq" id="WP_215890398.1">
    <property type="nucleotide sequence ID" value="NZ_JABBHS010000038.1"/>
</dbReference>
<dbReference type="InterPro" id="IPR027417">
    <property type="entry name" value="P-loop_NTPase"/>
</dbReference>